<keyword evidence="2" id="KW-0540">Nuclease</keyword>
<keyword evidence="2" id="KW-0255">Endonuclease</keyword>
<evidence type="ECO:0000256" key="1">
    <source>
        <dbReference type="SAM" id="MobiDB-lite"/>
    </source>
</evidence>
<evidence type="ECO:0000313" key="3">
    <source>
        <dbReference type="Proteomes" id="UP000682843"/>
    </source>
</evidence>
<accession>A0ABX8A5R6</accession>
<protein>
    <submittedName>
        <fullName evidence="2">Endonuclease</fullName>
    </submittedName>
</protein>
<feature type="region of interest" description="Disordered" evidence="1">
    <location>
        <begin position="31"/>
        <end position="50"/>
    </location>
</feature>
<sequence>MPNKPPRILKCGCRVPSGHSCRHQRIDERHRQRELDARRPGTAQRGYDAEWQRESRSFLSEPANRHCACGALATMVAHIISINQAPHMRMKRSNWKPSCTPCNLRQNIACEGGFGNPRRLQTGGGSIVSKNPS</sequence>
<reference evidence="2 3" key="1">
    <citation type="submission" date="2019-02" db="EMBL/GenBank/DDBJ databases">
        <title>Emended description of the genus Rhodopseudomonas and description of Rhodopseudomonas albus sp. nov., a non-phototrophic, heavy-metal-tolerant bacterium isolated from garden soil.</title>
        <authorList>
            <person name="Bao Z."/>
            <person name="Cao W.W."/>
            <person name="Sato Y."/>
            <person name="Nishizawa T."/>
            <person name="Zhao J."/>
            <person name="Guo Y."/>
            <person name="Ohta H."/>
        </authorList>
    </citation>
    <scope>NUCLEOTIDE SEQUENCE [LARGE SCALE GENOMIC DNA]</scope>
    <source>
        <strain evidence="2 3">SK50-23</strain>
    </source>
</reference>
<keyword evidence="2" id="KW-0378">Hydrolase</keyword>
<keyword evidence="3" id="KW-1185">Reference proteome</keyword>
<evidence type="ECO:0000313" key="2">
    <source>
        <dbReference type="EMBL" id="QUS39059.1"/>
    </source>
</evidence>
<gene>
    <name evidence="2" type="ORF">RPMA_09600</name>
</gene>
<dbReference type="EMBL" id="CP036498">
    <property type="protein sequence ID" value="QUS39059.1"/>
    <property type="molecule type" value="Genomic_DNA"/>
</dbReference>
<organism evidence="2 3">
    <name type="scientific">Tardiphaga alba</name>
    <dbReference type="NCBI Taxonomy" id="340268"/>
    <lineage>
        <taxon>Bacteria</taxon>
        <taxon>Pseudomonadati</taxon>
        <taxon>Pseudomonadota</taxon>
        <taxon>Alphaproteobacteria</taxon>
        <taxon>Hyphomicrobiales</taxon>
        <taxon>Nitrobacteraceae</taxon>
        <taxon>Tardiphaga</taxon>
    </lineage>
</organism>
<name>A0ABX8A5R6_9BRAD</name>
<dbReference type="GO" id="GO:0004519">
    <property type="term" value="F:endonuclease activity"/>
    <property type="evidence" value="ECO:0007669"/>
    <property type="project" value="UniProtKB-KW"/>
</dbReference>
<dbReference type="Proteomes" id="UP000682843">
    <property type="component" value="Chromosome"/>
</dbReference>
<proteinExistence type="predicted"/>